<dbReference type="AlphaFoldDB" id="A0A6S6TCC0"/>
<gene>
    <name evidence="3" type="ORF">HELGO_WM347</name>
</gene>
<feature type="compositionally biased region" description="Basic and acidic residues" evidence="1">
    <location>
        <begin position="35"/>
        <end position="44"/>
    </location>
</feature>
<dbReference type="EMBL" id="CACVAS010000058">
    <property type="protein sequence ID" value="CAA6812981.1"/>
    <property type="molecule type" value="Genomic_DNA"/>
</dbReference>
<evidence type="ECO:0000256" key="1">
    <source>
        <dbReference type="SAM" id="MobiDB-lite"/>
    </source>
</evidence>
<feature type="region of interest" description="Disordered" evidence="1">
    <location>
        <begin position="35"/>
        <end position="59"/>
    </location>
</feature>
<feature type="transmembrane region" description="Helical" evidence="2">
    <location>
        <begin position="6"/>
        <end position="29"/>
    </location>
</feature>
<reference evidence="3" key="1">
    <citation type="submission" date="2020-01" db="EMBL/GenBank/DDBJ databases">
        <authorList>
            <person name="Meier V. D."/>
            <person name="Meier V D."/>
        </authorList>
    </citation>
    <scope>NUCLEOTIDE SEQUENCE</scope>
    <source>
        <strain evidence="3">HLG_WM_MAG_01</strain>
    </source>
</reference>
<proteinExistence type="predicted"/>
<keyword evidence="2" id="KW-1133">Transmembrane helix</keyword>
<name>A0A6S6TCC0_9BACT</name>
<sequence length="59" mass="6922">MGLGWILFITFCFMVFFVGGYMFLMLNVMRADPSEQKFRKDQGDTTHTIIPKKEPTEEK</sequence>
<evidence type="ECO:0000256" key="2">
    <source>
        <dbReference type="SAM" id="Phobius"/>
    </source>
</evidence>
<accession>A0A6S6TCC0</accession>
<keyword evidence="2" id="KW-0812">Transmembrane</keyword>
<protein>
    <submittedName>
        <fullName evidence="3">Uncharacterized protein</fullName>
    </submittedName>
</protein>
<keyword evidence="2" id="KW-0472">Membrane</keyword>
<evidence type="ECO:0000313" key="3">
    <source>
        <dbReference type="EMBL" id="CAA6812981.1"/>
    </source>
</evidence>
<organism evidence="3">
    <name type="scientific">uncultured Sulfurovum sp</name>
    <dbReference type="NCBI Taxonomy" id="269237"/>
    <lineage>
        <taxon>Bacteria</taxon>
        <taxon>Pseudomonadati</taxon>
        <taxon>Campylobacterota</taxon>
        <taxon>Epsilonproteobacteria</taxon>
        <taxon>Campylobacterales</taxon>
        <taxon>Sulfurovaceae</taxon>
        <taxon>Sulfurovum</taxon>
        <taxon>environmental samples</taxon>
    </lineage>
</organism>